<gene>
    <name evidence="2" type="ORF">BECKMB1821H_GA0114242_10815</name>
    <name evidence="1" type="ORF">BECKMB1821I_GA0114274_10757</name>
</gene>
<protein>
    <submittedName>
        <fullName evidence="1">Uncharacterized protein</fullName>
    </submittedName>
</protein>
<evidence type="ECO:0000313" key="2">
    <source>
        <dbReference type="EMBL" id="VFK76891.1"/>
    </source>
</evidence>
<organism evidence="1">
    <name type="scientific">Candidatus Kentrum sp. MB</name>
    <dbReference type="NCBI Taxonomy" id="2138164"/>
    <lineage>
        <taxon>Bacteria</taxon>
        <taxon>Pseudomonadati</taxon>
        <taxon>Pseudomonadota</taxon>
        <taxon>Gammaproteobacteria</taxon>
        <taxon>Candidatus Kentrum</taxon>
    </lineage>
</organism>
<evidence type="ECO:0000313" key="1">
    <source>
        <dbReference type="EMBL" id="VFK34539.1"/>
    </source>
</evidence>
<dbReference type="EMBL" id="CAADFQ010000075">
    <property type="protein sequence ID" value="VFK34539.1"/>
    <property type="molecule type" value="Genomic_DNA"/>
</dbReference>
<dbReference type="EMBL" id="CAADGH010000081">
    <property type="protein sequence ID" value="VFK76891.1"/>
    <property type="molecule type" value="Genomic_DNA"/>
</dbReference>
<dbReference type="AlphaFoldDB" id="A0A450XZ15"/>
<reference evidence="1" key="1">
    <citation type="submission" date="2019-02" db="EMBL/GenBank/DDBJ databases">
        <authorList>
            <person name="Gruber-Vodicka R. H."/>
            <person name="Seah K. B. B."/>
        </authorList>
    </citation>
    <scope>NUCLEOTIDE SEQUENCE</scope>
    <source>
        <strain evidence="2">BECK_BZ198</strain>
        <strain evidence="1">BECK_BZ199</strain>
    </source>
</reference>
<name>A0A450XZ15_9GAMM</name>
<accession>A0A450XZ15</accession>
<proteinExistence type="predicted"/>
<sequence>MMFGFAVLDCWTLECGRKNVKEIQGSRTKKIRRLIFLFLSVLAPEFPYFGVFGKRKGSSVTLNRFYESGATGLRCQISSLYSRMVRSVENLPLVAVLRMLMRVQRSLSW</sequence>